<evidence type="ECO:0000313" key="2">
    <source>
        <dbReference type="EMBL" id="RAL50787.1"/>
    </source>
</evidence>
<accession>A0A328DYH7</accession>
<reference evidence="2 3" key="1">
    <citation type="submission" date="2018-06" db="EMBL/GenBank/DDBJ databases">
        <title>The Genome of Cuscuta australis (Dodder) Provides Insight into the Evolution of Plant Parasitism.</title>
        <authorList>
            <person name="Liu H."/>
        </authorList>
    </citation>
    <scope>NUCLEOTIDE SEQUENCE [LARGE SCALE GENOMIC DNA]</scope>
    <source>
        <strain evidence="3">cv. Yunnan</strain>
        <tissue evidence="2">Vines</tissue>
    </source>
</reference>
<dbReference type="AlphaFoldDB" id="A0A328DYH7"/>
<comment type="caution">
    <text evidence="2">The sequence shown here is derived from an EMBL/GenBank/DDBJ whole genome shotgun (WGS) entry which is preliminary data.</text>
</comment>
<feature type="region of interest" description="Disordered" evidence="1">
    <location>
        <begin position="36"/>
        <end position="57"/>
    </location>
</feature>
<organism evidence="2 3">
    <name type="scientific">Cuscuta australis</name>
    <dbReference type="NCBI Taxonomy" id="267555"/>
    <lineage>
        <taxon>Eukaryota</taxon>
        <taxon>Viridiplantae</taxon>
        <taxon>Streptophyta</taxon>
        <taxon>Embryophyta</taxon>
        <taxon>Tracheophyta</taxon>
        <taxon>Spermatophyta</taxon>
        <taxon>Magnoliopsida</taxon>
        <taxon>eudicotyledons</taxon>
        <taxon>Gunneridae</taxon>
        <taxon>Pentapetalae</taxon>
        <taxon>asterids</taxon>
        <taxon>lamiids</taxon>
        <taxon>Solanales</taxon>
        <taxon>Convolvulaceae</taxon>
        <taxon>Cuscuteae</taxon>
        <taxon>Cuscuta</taxon>
        <taxon>Cuscuta subgen. Grammica</taxon>
        <taxon>Cuscuta sect. Cleistogrammica</taxon>
    </lineage>
</organism>
<keyword evidence="3" id="KW-1185">Reference proteome</keyword>
<evidence type="ECO:0000256" key="1">
    <source>
        <dbReference type="SAM" id="MobiDB-lite"/>
    </source>
</evidence>
<dbReference type="Proteomes" id="UP000249390">
    <property type="component" value="Unassembled WGS sequence"/>
</dbReference>
<protein>
    <submittedName>
        <fullName evidence="2">Uncharacterized protein</fullName>
    </submittedName>
</protein>
<proteinExistence type="predicted"/>
<feature type="compositionally biased region" description="Polar residues" evidence="1">
    <location>
        <begin position="37"/>
        <end position="54"/>
    </location>
</feature>
<name>A0A328DYH7_9ASTE</name>
<dbReference type="EMBL" id="NQVE01000055">
    <property type="protein sequence ID" value="RAL50787.1"/>
    <property type="molecule type" value="Genomic_DNA"/>
</dbReference>
<sequence length="210" mass="23363">MSIFLMMNHHYPTMAILGFHDGGNDSDEDKDCRMGGVNQTKTSVKGKQPDQLNEGSDFDEDKDCRMGVVNQTKKRFDGGAAEDMVKGWSEKRAVMGLGTMVGLAARRGYRCSWSCVMAGMAARRGYRCSWSCVMAGLTGVIVHDIPYILSTVLPMNPNQGKGNEFLCTLSMSIHEDYLKAIEALRRLEAQIQTHSSWWDLPSQGPLQFQV</sequence>
<gene>
    <name evidence="2" type="ORF">DM860_015934</name>
</gene>
<evidence type="ECO:0000313" key="3">
    <source>
        <dbReference type="Proteomes" id="UP000249390"/>
    </source>
</evidence>